<reference evidence="4" key="2">
    <citation type="submission" date="2020-10" db="UniProtKB">
        <authorList>
            <consortium name="WormBaseParasite"/>
        </authorList>
    </citation>
    <scope>IDENTIFICATION</scope>
</reference>
<dbReference type="InterPro" id="IPR001217">
    <property type="entry name" value="STAT"/>
</dbReference>
<protein>
    <submittedName>
        <fullName evidence="4">UL46</fullName>
    </submittedName>
</protein>
<feature type="region of interest" description="Disordered" evidence="2">
    <location>
        <begin position="385"/>
        <end position="408"/>
    </location>
</feature>
<sequence>MSTDNLPSVHVPKMLSDDAFQRLLYDLFCTWHGVQRHYDPPPTNSESEKMLKIRSMLCKLIDEIDARVEMIKGRIEKLDYTGNNLQDVIEEWAMLTWNVLCITSRLQLKMEKQTMTPDEKHIYSKLNHSLITLVNCTSVITFPQTLNFDLPETKFKSLSVTLSDTMQQQYKLYQHLKSMRGVRYWSAQEVDQMDALLREFSETALCPFINMFKNYCNAYSVPLWREVRSAQVSRMIHFVPFPDEPVARLVSFYSYMVYALAILAARLQGFRFELTQAKIYETHYIKCDPVQSLMDIIYGALELLMSDCVLCVEPSTDPILVTNNLFPINCGALARGVVFKQFDVQLVTEEAAEHIQSEMRRQKLLQEPAPIQNVQSAALLAMKPATGTKRSNASTQGDGSGNTSHKKSDVNSKDIVTIYPNFNTKNRYWAATYPHLLCTTRQKGRQSAHNSYQDLSPNAQLDAKNIGKRPIFYFHIHATMFSPSGKYADAHTLSLPLTIATRRNQDCQVQRMMSSYTATCFWLYGSNVHNGLLLTWTDTGMGWDNFKMLFKQHFRINAGVQRTLMDRDFDLLQYKLTCNDCRSELQLQDLPEIVTFKNMLCPHLRYECGTTNVRFSVWRGMLELLQIFQDQKTHVRKFWERNLILGFMEFDQVSKVLERYDSALIMRLSFVTGGSICFTVKSNAHSLDNGATAPMHLEPLDLKKLQAKCIKDYLRDIAIAEKVKYVLDADFQPVLITDLIKEWQADNSEAEDISTSRMITSNVTHSGDIKNMQSITFTAMRIAVVTCKVKPPSADDSDQGGSSTSTHLSPQTQHPLYQYNSHNHSALPARDNNNEEFLRELFQLCNVYGKSKQDVIEAVDQAMGTNPQYSPLQSLNIRSNDSNGMVSQPESANPTPPHSAGFNAFNMLPPAGYTSHYPSSSNGYGSDNGMEPMHYQTHYTDERST</sequence>
<dbReference type="WBParaSite" id="Pan_g11881.t1">
    <property type="protein sequence ID" value="Pan_g11881.t1"/>
    <property type="gene ID" value="Pan_g11881"/>
</dbReference>
<evidence type="ECO:0000256" key="2">
    <source>
        <dbReference type="SAM" id="MobiDB-lite"/>
    </source>
</evidence>
<dbReference type="Proteomes" id="UP000492821">
    <property type="component" value="Unassembled WGS sequence"/>
</dbReference>
<feature type="compositionally biased region" description="Polar residues" evidence="2">
    <location>
        <begin position="807"/>
        <end position="824"/>
    </location>
</feature>
<keyword evidence="1" id="KW-0727">SH2 domain</keyword>
<organism evidence="3 4">
    <name type="scientific">Panagrellus redivivus</name>
    <name type="common">Microworm</name>
    <dbReference type="NCBI Taxonomy" id="6233"/>
    <lineage>
        <taxon>Eukaryota</taxon>
        <taxon>Metazoa</taxon>
        <taxon>Ecdysozoa</taxon>
        <taxon>Nematoda</taxon>
        <taxon>Chromadorea</taxon>
        <taxon>Rhabditida</taxon>
        <taxon>Tylenchina</taxon>
        <taxon>Panagrolaimomorpha</taxon>
        <taxon>Panagrolaimoidea</taxon>
        <taxon>Panagrolaimidae</taxon>
        <taxon>Panagrellus</taxon>
    </lineage>
</organism>
<accession>A0A7E4USI0</accession>
<evidence type="ECO:0000313" key="4">
    <source>
        <dbReference type="WBParaSite" id="Pan_g11881.t1"/>
    </source>
</evidence>
<feature type="compositionally biased region" description="Polar residues" evidence="2">
    <location>
        <begin position="388"/>
        <end position="403"/>
    </location>
</feature>
<keyword evidence="3" id="KW-1185">Reference proteome</keyword>
<evidence type="ECO:0000313" key="3">
    <source>
        <dbReference type="Proteomes" id="UP000492821"/>
    </source>
</evidence>
<feature type="region of interest" description="Disordered" evidence="2">
    <location>
        <begin position="790"/>
        <end position="828"/>
    </location>
</feature>
<dbReference type="GO" id="GO:0003700">
    <property type="term" value="F:DNA-binding transcription factor activity"/>
    <property type="evidence" value="ECO:0007669"/>
    <property type="project" value="InterPro"/>
</dbReference>
<dbReference type="AlphaFoldDB" id="A0A7E4USI0"/>
<proteinExistence type="predicted"/>
<name>A0A7E4USI0_PANRE</name>
<reference evidence="3" key="1">
    <citation type="journal article" date="2013" name="Genetics">
        <title>The draft genome and transcriptome of Panagrellus redivivus are shaped by the harsh demands of a free-living lifestyle.</title>
        <authorList>
            <person name="Srinivasan J."/>
            <person name="Dillman A.R."/>
            <person name="Macchietto M.G."/>
            <person name="Heikkinen L."/>
            <person name="Lakso M."/>
            <person name="Fracchia K.M."/>
            <person name="Antoshechkin I."/>
            <person name="Mortazavi A."/>
            <person name="Wong G."/>
            <person name="Sternberg P.W."/>
        </authorList>
    </citation>
    <scope>NUCLEOTIDE SEQUENCE [LARGE SCALE GENOMIC DNA]</scope>
    <source>
        <strain evidence="3">MT8872</strain>
    </source>
</reference>
<dbReference type="PANTHER" id="PTHR11801">
    <property type="entry name" value="SIGNAL TRANSDUCER AND ACTIVATOR OF TRANSCRIPTION"/>
    <property type="match status" value="1"/>
</dbReference>
<feature type="region of interest" description="Disordered" evidence="2">
    <location>
        <begin position="918"/>
        <end position="945"/>
    </location>
</feature>
<dbReference type="GO" id="GO:0007165">
    <property type="term" value="P:signal transduction"/>
    <property type="evidence" value="ECO:0007669"/>
    <property type="project" value="InterPro"/>
</dbReference>
<evidence type="ECO:0000256" key="1">
    <source>
        <dbReference type="ARBA" id="ARBA00022999"/>
    </source>
</evidence>